<evidence type="ECO:0000313" key="10">
    <source>
        <dbReference type="Proteomes" id="UP000031056"/>
    </source>
</evidence>
<comment type="subcellular location">
    <subcellularLocation>
        <location evidence="1">Membrane</location>
        <topology evidence="1">Multi-pass membrane protein</topology>
    </subcellularLocation>
</comment>
<sequence>MIGSIKKMNRKYLLTPKVLYFLVNLQYYTLHQFRGVFAKKKFGASDGDLAYFIGPMLGTVFFTNIFIGTMNDKYGRSHMFIIGALLLTFMYLQLFFVEAYMTMVPGMSIFWFNLFLYMAFNNGIPPLLDKAVLDYLNEIPEAGAREFAKQKLWGTAGYGVSCKAIEMCIKFGDEFKFGNLRYYSLITTILSGSAVFLLLKSPARDGTSARSNILANCKELMRNGSYLFFTFIILLNGITRQALSIYHIVYLTEILQIKGYELPESWPSWLQYLVGFFNESPVATATFCGMAFEVVMLYHFPKISQKIGLVWPFFIAQLFQILRVICYFMLDYNNPHVFMYCCLIELTRGVYFGLLTPSAVQLAMNLCPPHLKATSQMVYHGTFTALGSLAASAVFGSLFSEAKMKGADISLEEKASNYKVFFLVNIAFASATVALFSYKYFFLDRISGRNAETEKKDLKGMQRMAESQQESAIVNK</sequence>
<dbReference type="InterPro" id="IPR051717">
    <property type="entry name" value="MFS_MFSD6"/>
</dbReference>
<dbReference type="EMBL" id="JOKQ01000012">
    <property type="protein sequence ID" value="KHN68952.1"/>
    <property type="molecule type" value="Genomic_DNA"/>
</dbReference>
<proteinExistence type="inferred from homology"/>
<dbReference type="SUPFAM" id="SSF103473">
    <property type="entry name" value="MFS general substrate transporter"/>
    <property type="match status" value="1"/>
</dbReference>
<keyword evidence="3 7" id="KW-0812">Transmembrane</keyword>
<keyword evidence="10" id="KW-1185">Reference proteome</keyword>
<evidence type="ECO:0000313" key="9">
    <source>
        <dbReference type="EMBL" id="KHN68952.1"/>
    </source>
</evidence>
<evidence type="ECO:0000256" key="2">
    <source>
        <dbReference type="ARBA" id="ARBA00005241"/>
    </source>
</evidence>
<feature type="compositionally biased region" description="Polar residues" evidence="6">
    <location>
        <begin position="465"/>
        <end position="476"/>
    </location>
</feature>
<evidence type="ECO:0000256" key="5">
    <source>
        <dbReference type="ARBA" id="ARBA00023136"/>
    </source>
</evidence>
<dbReference type="GO" id="GO:0016020">
    <property type="term" value="C:membrane"/>
    <property type="evidence" value="ECO:0007669"/>
    <property type="project" value="UniProtKB-SubCell"/>
</dbReference>
<evidence type="ECO:0000256" key="6">
    <source>
        <dbReference type="SAM" id="MobiDB-lite"/>
    </source>
</evidence>
<gene>
    <name evidence="9" type="ORF">M896_121750</name>
</gene>
<comment type="caution">
    <text evidence="9">The sequence shown here is derived from an EMBL/GenBank/DDBJ whole genome shotgun (WGS) entry which is preliminary data.</text>
</comment>
<dbReference type="AlphaFoldDB" id="A0A0B2UIS6"/>
<evidence type="ECO:0000256" key="4">
    <source>
        <dbReference type="ARBA" id="ARBA00022989"/>
    </source>
</evidence>
<name>A0A0B2UIS6_9MICR</name>
<dbReference type="RefSeq" id="XP_014562994.1">
    <property type="nucleotide sequence ID" value="XM_014707508.1"/>
</dbReference>
<accession>A0A0B2UIS6</accession>
<dbReference type="InterPro" id="IPR036259">
    <property type="entry name" value="MFS_trans_sf"/>
</dbReference>
<dbReference type="Pfam" id="PF12832">
    <property type="entry name" value="MFS_1_like"/>
    <property type="match status" value="1"/>
</dbReference>
<feature type="transmembrane region" description="Helical" evidence="7">
    <location>
        <begin position="226"/>
        <end position="249"/>
    </location>
</feature>
<dbReference type="PANTHER" id="PTHR16172">
    <property type="entry name" value="MAJOR FACILITATOR SUPERFAMILY DOMAIN-CONTAINING PROTEIN 6-LIKE"/>
    <property type="match status" value="1"/>
</dbReference>
<evidence type="ECO:0000259" key="8">
    <source>
        <dbReference type="Pfam" id="PF12832"/>
    </source>
</evidence>
<dbReference type="Proteomes" id="UP000031056">
    <property type="component" value="Unassembled WGS sequence"/>
</dbReference>
<evidence type="ECO:0000256" key="1">
    <source>
        <dbReference type="ARBA" id="ARBA00004141"/>
    </source>
</evidence>
<dbReference type="HOGENOM" id="CLU_584071_0_0_1"/>
<evidence type="ECO:0000256" key="3">
    <source>
        <dbReference type="ARBA" id="ARBA00022692"/>
    </source>
</evidence>
<dbReference type="InParanoid" id="A0A0B2UIS6"/>
<feature type="transmembrane region" description="Helical" evidence="7">
    <location>
        <begin position="377"/>
        <end position="400"/>
    </location>
</feature>
<dbReference type="Gene3D" id="1.20.1250.20">
    <property type="entry name" value="MFS general substrate transporter like domains"/>
    <property type="match status" value="2"/>
</dbReference>
<protein>
    <submittedName>
        <fullName evidence="9">Putative major facilitator superfamily protein</fullName>
    </submittedName>
</protein>
<evidence type="ECO:0000256" key="7">
    <source>
        <dbReference type="SAM" id="Phobius"/>
    </source>
</evidence>
<organism evidence="9 10">
    <name type="scientific">Ordospora colligata OC4</name>
    <dbReference type="NCBI Taxonomy" id="1354746"/>
    <lineage>
        <taxon>Eukaryota</taxon>
        <taxon>Fungi</taxon>
        <taxon>Fungi incertae sedis</taxon>
        <taxon>Microsporidia</taxon>
        <taxon>Ordosporidae</taxon>
        <taxon>Ordospora</taxon>
    </lineage>
</organism>
<keyword evidence="4 7" id="KW-1133">Transmembrane helix</keyword>
<dbReference type="InterPro" id="IPR024989">
    <property type="entry name" value="MFS_assoc_dom"/>
</dbReference>
<dbReference type="VEuPathDB" id="MicrosporidiaDB:M896_121750"/>
<dbReference type="OrthoDB" id="515887at2759"/>
<feature type="transmembrane region" description="Helical" evidence="7">
    <location>
        <begin position="269"/>
        <end position="297"/>
    </location>
</feature>
<feature type="transmembrane region" description="Helical" evidence="7">
    <location>
        <begin position="420"/>
        <end position="441"/>
    </location>
</feature>
<dbReference type="GeneID" id="26262692"/>
<keyword evidence="5 7" id="KW-0472">Membrane</keyword>
<feature type="domain" description="Major facilitator superfamily associated" evidence="8">
    <location>
        <begin position="59"/>
        <end position="400"/>
    </location>
</feature>
<feature type="transmembrane region" description="Helical" evidence="7">
    <location>
        <begin position="309"/>
        <end position="330"/>
    </location>
</feature>
<comment type="similarity">
    <text evidence="2">Belongs to the major facilitator superfamily. MFSD6 family.</text>
</comment>
<feature type="region of interest" description="Disordered" evidence="6">
    <location>
        <begin position="457"/>
        <end position="476"/>
    </location>
</feature>
<feature type="transmembrane region" description="Helical" evidence="7">
    <location>
        <begin position="79"/>
        <end position="97"/>
    </location>
</feature>
<reference evidence="9 10" key="1">
    <citation type="journal article" date="2014" name="MBio">
        <title>The Ordospora colligata genome; evolution of extreme reduction in microsporidia and host-to-parasite horizontal gene transfer.</title>
        <authorList>
            <person name="Pombert J.-F."/>
            <person name="Haag K.L."/>
            <person name="Beidas S."/>
            <person name="Ebert D."/>
            <person name="Keeling P.J."/>
        </authorList>
    </citation>
    <scope>NUCLEOTIDE SEQUENCE [LARGE SCALE GENOMIC DNA]</scope>
    <source>
        <strain evidence="9 10">OC4</strain>
    </source>
</reference>
<dbReference type="PANTHER" id="PTHR16172:SF41">
    <property type="entry name" value="MAJOR FACILITATOR SUPERFAMILY DOMAIN-CONTAINING PROTEIN 6-LIKE"/>
    <property type="match status" value="1"/>
</dbReference>
<feature type="transmembrane region" description="Helical" evidence="7">
    <location>
        <begin position="12"/>
        <end position="29"/>
    </location>
</feature>
<feature type="transmembrane region" description="Helical" evidence="7">
    <location>
        <begin position="49"/>
        <end position="67"/>
    </location>
</feature>